<dbReference type="AlphaFoldDB" id="A0A6V7UZE6"/>
<evidence type="ECO:0000313" key="2">
    <source>
        <dbReference type="Proteomes" id="UP000580250"/>
    </source>
</evidence>
<comment type="caution">
    <text evidence="1">The sequence shown here is derived from an EMBL/GenBank/DDBJ whole genome shotgun (WGS) entry which is preliminary data.</text>
</comment>
<evidence type="ECO:0000313" key="1">
    <source>
        <dbReference type="EMBL" id="CAD2167936.1"/>
    </source>
</evidence>
<sequence length="178" mass="21065">MRSNILILIFENNFIGEKAMSFVPGLNISDSKKVPDPGTIVDTVAEIAEEAERSSISSRFGFQFDDDPETFIEVVLRFLWSLVIDYGFYVKRYMAGIVNRWKLYLNYRGTLKRMSFLLERNYKIELWSDQEFCKSYLQLYESFRFFRSMANRDHKGDSIIDDIKQQAEAYPLYPFFQC</sequence>
<accession>A0A6V7UZE6</accession>
<gene>
    <name evidence="1" type="ORF">MENT_LOCUS19255</name>
</gene>
<organism evidence="1 2">
    <name type="scientific">Meloidogyne enterolobii</name>
    <name type="common">Root-knot nematode worm</name>
    <name type="synonym">Meloidogyne mayaguensis</name>
    <dbReference type="NCBI Taxonomy" id="390850"/>
    <lineage>
        <taxon>Eukaryota</taxon>
        <taxon>Metazoa</taxon>
        <taxon>Ecdysozoa</taxon>
        <taxon>Nematoda</taxon>
        <taxon>Chromadorea</taxon>
        <taxon>Rhabditida</taxon>
        <taxon>Tylenchina</taxon>
        <taxon>Tylenchomorpha</taxon>
        <taxon>Tylenchoidea</taxon>
        <taxon>Meloidogynidae</taxon>
        <taxon>Meloidogyninae</taxon>
        <taxon>Meloidogyne</taxon>
    </lineage>
</organism>
<protein>
    <submittedName>
        <fullName evidence="1">Uncharacterized protein</fullName>
    </submittedName>
</protein>
<reference evidence="1 2" key="1">
    <citation type="submission" date="2020-08" db="EMBL/GenBank/DDBJ databases">
        <authorList>
            <person name="Koutsovoulos G."/>
            <person name="Danchin GJ E."/>
        </authorList>
    </citation>
    <scope>NUCLEOTIDE SEQUENCE [LARGE SCALE GENOMIC DNA]</scope>
</reference>
<proteinExistence type="predicted"/>
<dbReference type="Proteomes" id="UP000580250">
    <property type="component" value="Unassembled WGS sequence"/>
</dbReference>
<dbReference type="EMBL" id="CAJEWN010000133">
    <property type="protein sequence ID" value="CAD2167936.1"/>
    <property type="molecule type" value="Genomic_DNA"/>
</dbReference>
<name>A0A6V7UZE6_MELEN</name>